<organism evidence="1 2">
    <name type="scientific">Diacronema lutheri</name>
    <name type="common">Unicellular marine alga</name>
    <name type="synonym">Monochrysis lutheri</name>
    <dbReference type="NCBI Taxonomy" id="2081491"/>
    <lineage>
        <taxon>Eukaryota</taxon>
        <taxon>Haptista</taxon>
        <taxon>Haptophyta</taxon>
        <taxon>Pavlovophyceae</taxon>
        <taxon>Pavlovales</taxon>
        <taxon>Pavlovaceae</taxon>
        <taxon>Diacronema</taxon>
    </lineage>
</organism>
<gene>
    <name evidence="1" type="ORF">KFE25_001614</name>
</gene>
<comment type="caution">
    <text evidence="1">The sequence shown here is derived from an EMBL/GenBank/DDBJ whole genome shotgun (WGS) entry which is preliminary data.</text>
</comment>
<dbReference type="Proteomes" id="UP000751190">
    <property type="component" value="Unassembled WGS sequence"/>
</dbReference>
<protein>
    <submittedName>
        <fullName evidence="1">Uncharacterized protein</fullName>
    </submittedName>
</protein>
<dbReference type="EMBL" id="JAGTXO010000018">
    <property type="protein sequence ID" value="KAG8462841.1"/>
    <property type="molecule type" value="Genomic_DNA"/>
</dbReference>
<dbReference type="AlphaFoldDB" id="A0A8J5XC98"/>
<accession>A0A8J5XC98</accession>
<keyword evidence="2" id="KW-1185">Reference proteome</keyword>
<evidence type="ECO:0000313" key="1">
    <source>
        <dbReference type="EMBL" id="KAG8462841.1"/>
    </source>
</evidence>
<evidence type="ECO:0000313" key="2">
    <source>
        <dbReference type="Proteomes" id="UP000751190"/>
    </source>
</evidence>
<reference evidence="1" key="1">
    <citation type="submission" date="2021-05" db="EMBL/GenBank/DDBJ databases">
        <title>The genome of the haptophyte Pavlova lutheri (Diacronema luteri, Pavlovales) - a model for lipid biosynthesis in eukaryotic algae.</title>
        <authorList>
            <person name="Hulatt C.J."/>
            <person name="Posewitz M.C."/>
        </authorList>
    </citation>
    <scope>NUCLEOTIDE SEQUENCE</scope>
    <source>
        <strain evidence="1">NIVA-4/92</strain>
    </source>
</reference>
<proteinExistence type="predicted"/>
<name>A0A8J5XC98_DIALT</name>
<sequence length="79" mass="8900">MVGMATGTCECGTKRSPMNRADASVCSFDGFDHLEHLCCNCLLKDYKWRYYDDDACTQCRARAREAQAQCEPNPQQRGA</sequence>